<dbReference type="PANTHER" id="PTHR32099">
    <property type="entry name" value="CYSTEINE-RICH REPEAT SECRETORY PROTEIN"/>
    <property type="match status" value="1"/>
</dbReference>
<evidence type="ECO:0000256" key="2">
    <source>
        <dbReference type="ARBA" id="ARBA00022737"/>
    </source>
</evidence>
<evidence type="ECO:0000259" key="4">
    <source>
        <dbReference type="PROSITE" id="PS51473"/>
    </source>
</evidence>
<keyword evidence="2" id="KW-0677">Repeat</keyword>
<comment type="caution">
    <text evidence="5">The sequence shown here is derived from an EMBL/GenBank/DDBJ whole genome shotgun (WGS) entry which is preliminary data.</text>
</comment>
<dbReference type="InterPro" id="IPR038408">
    <property type="entry name" value="GNK2_sf"/>
</dbReference>
<organism evidence="5 6">
    <name type="scientific">Stylosanthes scabra</name>
    <dbReference type="NCBI Taxonomy" id="79078"/>
    <lineage>
        <taxon>Eukaryota</taxon>
        <taxon>Viridiplantae</taxon>
        <taxon>Streptophyta</taxon>
        <taxon>Embryophyta</taxon>
        <taxon>Tracheophyta</taxon>
        <taxon>Spermatophyta</taxon>
        <taxon>Magnoliopsida</taxon>
        <taxon>eudicotyledons</taxon>
        <taxon>Gunneridae</taxon>
        <taxon>Pentapetalae</taxon>
        <taxon>rosids</taxon>
        <taxon>fabids</taxon>
        <taxon>Fabales</taxon>
        <taxon>Fabaceae</taxon>
        <taxon>Papilionoideae</taxon>
        <taxon>50 kb inversion clade</taxon>
        <taxon>dalbergioids sensu lato</taxon>
        <taxon>Dalbergieae</taxon>
        <taxon>Pterocarpus clade</taxon>
        <taxon>Stylosanthes</taxon>
    </lineage>
</organism>
<evidence type="ECO:0000313" key="5">
    <source>
        <dbReference type="EMBL" id="MED6177405.1"/>
    </source>
</evidence>
<feature type="domain" description="Gnk2-homologous" evidence="4">
    <location>
        <begin position="129"/>
        <end position="237"/>
    </location>
</feature>
<name>A0ABU6VUU4_9FABA</name>
<dbReference type="CDD" id="cd23509">
    <property type="entry name" value="Gnk2-like"/>
    <property type="match status" value="2"/>
</dbReference>
<dbReference type="PANTHER" id="PTHR32099:SF42">
    <property type="entry name" value="CYSTEINE-RICH RECEPTOR-LIKE PROTEIN KINASE 9-RELATED"/>
    <property type="match status" value="1"/>
</dbReference>
<gene>
    <name evidence="5" type="ORF">PIB30_097786</name>
</gene>
<dbReference type="Gene3D" id="3.30.430.20">
    <property type="entry name" value="Gnk2 domain, C-X8-C-X2-C motif"/>
    <property type="match status" value="2"/>
</dbReference>
<feature type="non-terminal residue" evidence="5">
    <location>
        <position position="252"/>
    </location>
</feature>
<dbReference type="Proteomes" id="UP001341840">
    <property type="component" value="Unassembled WGS sequence"/>
</dbReference>
<evidence type="ECO:0000313" key="6">
    <source>
        <dbReference type="Proteomes" id="UP001341840"/>
    </source>
</evidence>
<reference evidence="5 6" key="1">
    <citation type="journal article" date="2023" name="Plants (Basel)">
        <title>Bridging the Gap: Combining Genomics and Transcriptomics Approaches to Understand Stylosanthes scabra, an Orphan Legume from the Brazilian Caatinga.</title>
        <authorList>
            <person name="Ferreira-Neto J.R.C."/>
            <person name="da Silva M.D."/>
            <person name="Binneck E."/>
            <person name="de Melo N.F."/>
            <person name="da Silva R.H."/>
            <person name="de Melo A.L.T.M."/>
            <person name="Pandolfi V."/>
            <person name="Bustamante F.O."/>
            <person name="Brasileiro-Vidal A.C."/>
            <person name="Benko-Iseppon A.M."/>
        </authorList>
    </citation>
    <scope>NUCLEOTIDE SEQUENCE [LARGE SCALE GENOMIC DNA]</scope>
    <source>
        <tissue evidence="5">Leaves</tissue>
    </source>
</reference>
<accession>A0ABU6VUU4</accession>
<dbReference type="EMBL" id="JASCZI010153469">
    <property type="protein sequence ID" value="MED6177405.1"/>
    <property type="molecule type" value="Genomic_DNA"/>
</dbReference>
<feature type="region of interest" description="Disordered" evidence="3">
    <location>
        <begin position="1"/>
        <end position="26"/>
    </location>
</feature>
<dbReference type="InterPro" id="IPR002902">
    <property type="entry name" value="GNK2"/>
</dbReference>
<feature type="compositionally biased region" description="Polar residues" evidence="3">
    <location>
        <begin position="1"/>
        <end position="17"/>
    </location>
</feature>
<dbReference type="PROSITE" id="PS51473">
    <property type="entry name" value="GNK2"/>
    <property type="match status" value="2"/>
</dbReference>
<keyword evidence="1" id="KW-0732">Signal</keyword>
<proteinExistence type="predicted"/>
<feature type="domain" description="Gnk2-homologous" evidence="4">
    <location>
        <begin position="18"/>
        <end position="123"/>
    </location>
</feature>
<dbReference type="Pfam" id="PF01657">
    <property type="entry name" value="Stress-antifung"/>
    <property type="match status" value="2"/>
</dbReference>
<evidence type="ECO:0000256" key="1">
    <source>
        <dbReference type="ARBA" id="ARBA00022729"/>
    </source>
</evidence>
<sequence length="252" mass="27218">MSLFISFTTTTAQSSSPKYVGDGCGNSTEQSPLTSGFKTNLNNILSWLSSDAATSKGYNHTVTGTATSDAVYGLYNCRGDVTGTFCQFCVSTAASAILQHCPNRSSAVIWYDYCILRYSNHDFIGNLTMTPIWTTPGTKNATNSTQELQKGETYIQSLIKNATSDNNLLLYAMGEFNPGGSLGERYGLVQCTVDLTSDKCRQCLNGMLNQVPKCCAAKVGWQVGSPSCLIKYDDFMFYKISISPGSSPSPNS</sequence>
<evidence type="ECO:0000256" key="3">
    <source>
        <dbReference type="SAM" id="MobiDB-lite"/>
    </source>
</evidence>
<protein>
    <recommendedName>
        <fullName evidence="4">Gnk2-homologous domain-containing protein</fullName>
    </recommendedName>
</protein>
<keyword evidence="6" id="KW-1185">Reference proteome</keyword>